<dbReference type="OrthoDB" id="5853668at2759"/>
<dbReference type="AlphaFoldDB" id="A0A9P1MZP6"/>
<evidence type="ECO:0000313" key="3">
    <source>
        <dbReference type="EMBL" id="CAI5442166.1"/>
    </source>
</evidence>
<evidence type="ECO:0000313" key="4">
    <source>
        <dbReference type="Proteomes" id="UP001152747"/>
    </source>
</evidence>
<evidence type="ECO:0000256" key="1">
    <source>
        <dbReference type="SAM" id="Coils"/>
    </source>
</evidence>
<proteinExistence type="predicted"/>
<dbReference type="Proteomes" id="UP001152747">
    <property type="component" value="Unassembled WGS sequence"/>
</dbReference>
<accession>A0A9P1MZP6</accession>
<organism evidence="3 4">
    <name type="scientific">Caenorhabditis angaria</name>
    <dbReference type="NCBI Taxonomy" id="860376"/>
    <lineage>
        <taxon>Eukaryota</taxon>
        <taxon>Metazoa</taxon>
        <taxon>Ecdysozoa</taxon>
        <taxon>Nematoda</taxon>
        <taxon>Chromadorea</taxon>
        <taxon>Rhabditida</taxon>
        <taxon>Rhabditina</taxon>
        <taxon>Rhabditomorpha</taxon>
        <taxon>Rhabditoidea</taxon>
        <taxon>Rhabditidae</taxon>
        <taxon>Peloderinae</taxon>
        <taxon>Caenorhabditis</taxon>
    </lineage>
</organism>
<evidence type="ECO:0000256" key="2">
    <source>
        <dbReference type="SAM" id="MobiDB-lite"/>
    </source>
</evidence>
<keyword evidence="4" id="KW-1185">Reference proteome</keyword>
<dbReference type="EMBL" id="CANHGI010000002">
    <property type="protein sequence ID" value="CAI5442166.1"/>
    <property type="molecule type" value="Genomic_DNA"/>
</dbReference>
<sequence length="192" mass="22532">MKFLSTILGNERDRLTRRRRALEMNLHRMEEKAFLLEMELEEVKRQRAKTMEELRQLIPTRLVSTISVSSSEDNSFDTDSEPADRYVRMPPQKTTNSSNNVKCIKKLDVIRQEEQERSEWIRKQKEKENKAETNPRQANQLLGVRMVDQVNASLEVQLIEGENMVLVVSRLPADLEFSRNQISNLTLLLLQY</sequence>
<gene>
    <name evidence="3" type="ORF">CAMP_LOCUS4803</name>
</gene>
<feature type="region of interest" description="Disordered" evidence="2">
    <location>
        <begin position="69"/>
        <end position="98"/>
    </location>
</feature>
<name>A0A9P1MZP6_9PELO</name>
<reference evidence="3" key="1">
    <citation type="submission" date="2022-11" db="EMBL/GenBank/DDBJ databases">
        <authorList>
            <person name="Kikuchi T."/>
        </authorList>
    </citation>
    <scope>NUCLEOTIDE SEQUENCE</scope>
    <source>
        <strain evidence="3">PS1010</strain>
    </source>
</reference>
<keyword evidence="1" id="KW-0175">Coiled coil</keyword>
<feature type="coiled-coil region" evidence="1">
    <location>
        <begin position="12"/>
        <end position="53"/>
    </location>
</feature>
<protein>
    <submittedName>
        <fullName evidence="3">Uncharacterized protein</fullName>
    </submittedName>
</protein>
<comment type="caution">
    <text evidence="3">The sequence shown here is derived from an EMBL/GenBank/DDBJ whole genome shotgun (WGS) entry which is preliminary data.</text>
</comment>